<dbReference type="AlphaFoldDB" id="A0A6V8PY88"/>
<gene>
    <name evidence="1" type="ORF">HKBW3S44_01108</name>
</gene>
<proteinExistence type="predicted"/>
<evidence type="ECO:0000313" key="1">
    <source>
        <dbReference type="EMBL" id="GFP37428.1"/>
    </source>
</evidence>
<organism evidence="1 2">
    <name type="scientific">Candidatus Hakubella thermalkaliphila</name>
    <dbReference type="NCBI Taxonomy" id="2754717"/>
    <lineage>
        <taxon>Bacteria</taxon>
        <taxon>Bacillati</taxon>
        <taxon>Actinomycetota</taxon>
        <taxon>Actinomycetota incertae sedis</taxon>
        <taxon>Candidatus Hakubellales</taxon>
        <taxon>Candidatus Hakubellaceae</taxon>
        <taxon>Candidatus Hakubella</taxon>
    </lineage>
</organism>
<sequence length="101" mass="11809">MSKKELLLSEIEQVPEPFLDEILDFVHFLSHKVHQTLTPLGDIKKDHQTLTLEVSPPWGRLILIWLSQRCKSVNAGWTVPRLKKCQRLVSLKCQRWLNLVI</sequence>
<protein>
    <recommendedName>
        <fullName evidence="3">DUF2281 domain-containing protein</fullName>
    </recommendedName>
</protein>
<name>A0A6V8PY88_9ACTN</name>
<accession>A0A6V8PY88</accession>
<reference evidence="1 2" key="1">
    <citation type="journal article" date="2020" name="Front. Microbiol.">
        <title>Single-cell genomics of novel Actinobacteria with the Wood-Ljungdahl pathway discovered in a serpentinizing system.</title>
        <authorList>
            <person name="Merino N."/>
            <person name="Kawai M."/>
            <person name="Boyd E.S."/>
            <person name="Colman D.R."/>
            <person name="McGlynn S.E."/>
            <person name="Nealson K.H."/>
            <person name="Kurokawa K."/>
            <person name="Hongoh Y."/>
        </authorList>
    </citation>
    <scope>NUCLEOTIDE SEQUENCE [LARGE SCALE GENOMIC DNA]</scope>
    <source>
        <strain evidence="1 2">S44</strain>
    </source>
</reference>
<evidence type="ECO:0000313" key="2">
    <source>
        <dbReference type="Proteomes" id="UP000561271"/>
    </source>
</evidence>
<comment type="caution">
    <text evidence="1">The sequence shown here is derived from an EMBL/GenBank/DDBJ whole genome shotgun (WGS) entry which is preliminary data.</text>
</comment>
<evidence type="ECO:0008006" key="3">
    <source>
        <dbReference type="Google" id="ProtNLM"/>
    </source>
</evidence>
<dbReference type="Proteomes" id="UP000561271">
    <property type="component" value="Unassembled WGS sequence"/>
</dbReference>
<dbReference type="EMBL" id="BLSC01000087">
    <property type="protein sequence ID" value="GFP37428.1"/>
    <property type="molecule type" value="Genomic_DNA"/>
</dbReference>